<evidence type="ECO:0000313" key="3">
    <source>
        <dbReference type="Proteomes" id="UP001596310"/>
    </source>
</evidence>
<dbReference type="SUPFAM" id="SSF51182">
    <property type="entry name" value="RmlC-like cupins"/>
    <property type="match status" value="1"/>
</dbReference>
<name>A0ABW1UR04_9LACO</name>
<keyword evidence="3" id="KW-1185">Reference proteome</keyword>
<protein>
    <submittedName>
        <fullName evidence="2">Cupin domain-containing protein</fullName>
    </submittedName>
</protein>
<reference evidence="3" key="1">
    <citation type="journal article" date="2019" name="Int. J. Syst. Evol. Microbiol.">
        <title>The Global Catalogue of Microorganisms (GCM) 10K type strain sequencing project: providing services to taxonomists for standard genome sequencing and annotation.</title>
        <authorList>
            <consortium name="The Broad Institute Genomics Platform"/>
            <consortium name="The Broad Institute Genome Sequencing Center for Infectious Disease"/>
            <person name="Wu L."/>
            <person name="Ma J."/>
        </authorList>
    </citation>
    <scope>NUCLEOTIDE SEQUENCE [LARGE SCALE GENOMIC DNA]</scope>
    <source>
        <strain evidence="3">CCM 8897</strain>
    </source>
</reference>
<dbReference type="Proteomes" id="UP001596310">
    <property type="component" value="Unassembled WGS sequence"/>
</dbReference>
<gene>
    <name evidence="2" type="ORF">ACFQHW_07965</name>
</gene>
<feature type="domain" description="Cupin type-2" evidence="1">
    <location>
        <begin position="41"/>
        <end position="107"/>
    </location>
</feature>
<dbReference type="InterPro" id="IPR014710">
    <property type="entry name" value="RmlC-like_jellyroll"/>
</dbReference>
<dbReference type="InterPro" id="IPR011051">
    <property type="entry name" value="RmlC_Cupin_sf"/>
</dbReference>
<dbReference type="PANTHER" id="PTHR37694">
    <property type="entry name" value="SLR8022 PROTEIN"/>
    <property type="match status" value="1"/>
</dbReference>
<dbReference type="Gene3D" id="2.60.120.10">
    <property type="entry name" value="Jelly Rolls"/>
    <property type="match status" value="1"/>
</dbReference>
<dbReference type="CDD" id="cd02230">
    <property type="entry name" value="cupin_HP0902-like"/>
    <property type="match status" value="1"/>
</dbReference>
<dbReference type="Pfam" id="PF07883">
    <property type="entry name" value="Cupin_2"/>
    <property type="match status" value="1"/>
</dbReference>
<dbReference type="PANTHER" id="PTHR37694:SF1">
    <property type="entry name" value="SLR8022 PROTEIN"/>
    <property type="match status" value="1"/>
</dbReference>
<evidence type="ECO:0000259" key="1">
    <source>
        <dbReference type="Pfam" id="PF07883"/>
    </source>
</evidence>
<proteinExistence type="predicted"/>
<dbReference type="RefSeq" id="WP_125598623.1">
    <property type="nucleotide sequence ID" value="NZ_JBHSSM010000018.1"/>
</dbReference>
<dbReference type="InterPro" id="IPR013096">
    <property type="entry name" value="Cupin_2"/>
</dbReference>
<organism evidence="2 3">
    <name type="scientific">Lapidilactobacillus achengensis</name>
    <dbReference type="NCBI Taxonomy" id="2486000"/>
    <lineage>
        <taxon>Bacteria</taxon>
        <taxon>Bacillati</taxon>
        <taxon>Bacillota</taxon>
        <taxon>Bacilli</taxon>
        <taxon>Lactobacillales</taxon>
        <taxon>Lactobacillaceae</taxon>
        <taxon>Lapidilactobacillus</taxon>
    </lineage>
</organism>
<accession>A0ABW1UR04</accession>
<sequence>MSLINKIPAEKVLDLRQEVPIEPEQMLSKTLVQRDSLGITVFALDQGQTIQRHQTNGDALVNLLSGVAKITIGSQDYLVHAGESLLMPQGIPHELHAQEAFQMLLVVVKPEGAQA</sequence>
<dbReference type="EMBL" id="JBHSSM010000018">
    <property type="protein sequence ID" value="MFC6315495.1"/>
    <property type="molecule type" value="Genomic_DNA"/>
</dbReference>
<evidence type="ECO:0000313" key="2">
    <source>
        <dbReference type="EMBL" id="MFC6315495.1"/>
    </source>
</evidence>
<comment type="caution">
    <text evidence="2">The sequence shown here is derived from an EMBL/GenBank/DDBJ whole genome shotgun (WGS) entry which is preliminary data.</text>
</comment>